<dbReference type="GO" id="GO:0035888">
    <property type="term" value="F:isoguanine deaminase activity"/>
    <property type="evidence" value="ECO:0007669"/>
    <property type="project" value="TreeGrafter"/>
</dbReference>
<sequence>MNAYPGATGARLPRWLLPDNWPIQDAQPQRATLHFHAEGLQFEPDSAHPPAGYLALNGALVLPALIEPHAHLDKTFTVQRSPAQQPGLLAAIAALHRDREHWSADDLRRRATQALHWAVEGGVGLLRTHIDWFSPDAPPAWQVIGGLRHPLCDIERVALAPLTFFANSRDAQHIAAQVAASGRGALLGGFIHSSNWDAQAFENLLRAADQWQLDIDLHIDEELNADAQGLRQLAHYLQESPFNGQITCSHSCALSQQADAHQILDVLAQQRVTLIALPLTNLLLQDAVPGRTPRLRGLTLVKEAQARGIPLLLGADNVQDAFCPVGSYDPLDTLFSGLLSLQLGAAFDEASALICQRSALHAGAAPIGNDVVVFPDADIASWPLRQRRRYRLKNGVRYALTAGEQTDGA</sequence>
<evidence type="ECO:0000313" key="2">
    <source>
        <dbReference type="EMBL" id="PLR33300.1"/>
    </source>
</evidence>
<dbReference type="OrthoDB" id="9815027at2"/>
<dbReference type="PANTHER" id="PTHR32027">
    <property type="entry name" value="CYTOSINE DEAMINASE"/>
    <property type="match status" value="1"/>
</dbReference>
<dbReference type="RefSeq" id="WP_101817568.1">
    <property type="nucleotide sequence ID" value="NZ_PJZF01000017.1"/>
</dbReference>
<feature type="domain" description="Amidohydrolase 3" evidence="1">
    <location>
        <begin position="196"/>
        <end position="345"/>
    </location>
</feature>
<dbReference type="Gene3D" id="3.20.20.140">
    <property type="entry name" value="Metal-dependent hydrolases"/>
    <property type="match status" value="1"/>
</dbReference>
<dbReference type="InterPro" id="IPR011059">
    <property type="entry name" value="Metal-dep_hydrolase_composite"/>
</dbReference>
<protein>
    <submittedName>
        <fullName evidence="2">Cytosine deaminase</fullName>
    </submittedName>
</protein>
<evidence type="ECO:0000259" key="1">
    <source>
        <dbReference type="Pfam" id="PF07969"/>
    </source>
</evidence>
<dbReference type="Proteomes" id="UP000234240">
    <property type="component" value="Unassembled WGS sequence"/>
</dbReference>
<dbReference type="EMBL" id="PJZF01000017">
    <property type="protein sequence ID" value="PLR33300.1"/>
    <property type="molecule type" value="Genomic_DNA"/>
</dbReference>
<dbReference type="InterPro" id="IPR032466">
    <property type="entry name" value="Metal_Hydrolase"/>
</dbReference>
<reference evidence="2 3" key="1">
    <citation type="submission" date="2017-12" db="EMBL/GenBank/DDBJ databases">
        <title>Characterization of six clinical isolates of Enterochimera gen. nov., a novel genus of the Yersiniaciae family and the three species Enterochimera arupensis sp. nov., Enterochimera coloradensis sp. nov, and Enterochimera californica sp. nov.</title>
        <authorList>
            <person name="Rossi A."/>
            <person name="Fisher M."/>
        </authorList>
    </citation>
    <scope>NUCLEOTIDE SEQUENCE [LARGE SCALE GENOMIC DNA]</scope>
    <source>
        <strain evidence="3">2015-Iso6</strain>
    </source>
</reference>
<dbReference type="Pfam" id="PF07969">
    <property type="entry name" value="Amidohydro_3"/>
    <property type="match status" value="1"/>
</dbReference>
<comment type="caution">
    <text evidence="2">The sequence shown here is derived from an EMBL/GenBank/DDBJ whole genome shotgun (WGS) entry which is preliminary data.</text>
</comment>
<gene>
    <name evidence="2" type="ORF">CYR55_17095</name>
</gene>
<dbReference type="InterPro" id="IPR013108">
    <property type="entry name" value="Amidohydro_3"/>
</dbReference>
<keyword evidence="3" id="KW-1185">Reference proteome</keyword>
<dbReference type="GO" id="GO:0004131">
    <property type="term" value="F:cytosine deaminase activity"/>
    <property type="evidence" value="ECO:0007669"/>
    <property type="project" value="TreeGrafter"/>
</dbReference>
<dbReference type="Gene3D" id="2.30.40.10">
    <property type="entry name" value="Urease, subunit C, domain 1"/>
    <property type="match status" value="1"/>
</dbReference>
<evidence type="ECO:0000313" key="3">
    <source>
        <dbReference type="Proteomes" id="UP000234240"/>
    </source>
</evidence>
<dbReference type="AlphaFoldDB" id="A0A2N5DZL6"/>
<dbReference type="GO" id="GO:0006209">
    <property type="term" value="P:cytosine catabolic process"/>
    <property type="evidence" value="ECO:0007669"/>
    <property type="project" value="TreeGrafter"/>
</dbReference>
<accession>A0A2N5DZL6</accession>
<name>A0A2N5DZL6_9GAMM</name>
<dbReference type="PANTHER" id="PTHR32027:SF0">
    <property type="entry name" value="CYTOSINE DEAMINASE"/>
    <property type="match status" value="1"/>
</dbReference>
<dbReference type="SUPFAM" id="SSF51556">
    <property type="entry name" value="Metallo-dependent hydrolases"/>
    <property type="match status" value="1"/>
</dbReference>
<proteinExistence type="predicted"/>
<dbReference type="InterPro" id="IPR052349">
    <property type="entry name" value="Metallo-hydrolase_Enzymes"/>
</dbReference>
<organism evidence="2 3">
    <name type="scientific">Chimaeribacter californicus</name>
    <dbReference type="NCBI Taxonomy" id="2060067"/>
    <lineage>
        <taxon>Bacteria</taxon>
        <taxon>Pseudomonadati</taxon>
        <taxon>Pseudomonadota</taxon>
        <taxon>Gammaproteobacteria</taxon>
        <taxon>Enterobacterales</taxon>
        <taxon>Yersiniaceae</taxon>
        <taxon>Chimaeribacter</taxon>
    </lineage>
</organism>